<evidence type="ECO:0000256" key="3">
    <source>
        <dbReference type="ARBA" id="ARBA00013105"/>
    </source>
</evidence>
<keyword evidence="5" id="KW-1185">Reference proteome</keyword>
<dbReference type="SFLD" id="SFLDS00028">
    <property type="entry name" value="Proline_Racemase"/>
    <property type="match status" value="1"/>
</dbReference>
<dbReference type="PANTHER" id="PTHR33442:SF1">
    <property type="entry name" value="TRANS-3-HYDROXY-L-PROLINE DEHYDRATASE"/>
    <property type="match status" value="1"/>
</dbReference>
<organism evidence="4 5">
    <name type="scientific">Vanrija humicola</name>
    <name type="common">Yeast</name>
    <name type="synonym">Cryptococcus humicola</name>
    <dbReference type="NCBI Taxonomy" id="5417"/>
    <lineage>
        <taxon>Eukaryota</taxon>
        <taxon>Fungi</taxon>
        <taxon>Dikarya</taxon>
        <taxon>Basidiomycota</taxon>
        <taxon>Agaricomycotina</taxon>
        <taxon>Tremellomycetes</taxon>
        <taxon>Trichosporonales</taxon>
        <taxon>Trichosporonaceae</taxon>
        <taxon>Vanrija</taxon>
    </lineage>
</organism>
<comment type="similarity">
    <text evidence="2">Belongs to the proline racemase family.</text>
</comment>
<dbReference type="PANTHER" id="PTHR33442">
    <property type="entry name" value="TRANS-3-HYDROXY-L-PROLINE DEHYDRATASE"/>
    <property type="match status" value="1"/>
</dbReference>
<dbReference type="EC" id="4.2.1.77" evidence="3"/>
<reference evidence="4 5" key="1">
    <citation type="journal article" date="2019" name="PLoS Genet.">
        <title>Convergent evolution of linked mating-type loci in basidiomycete fungi.</title>
        <authorList>
            <person name="Sun S."/>
            <person name="Coelho M.A."/>
            <person name="Heitman J."/>
            <person name="Nowrousian M."/>
        </authorList>
    </citation>
    <scope>NUCLEOTIDE SEQUENCE [LARGE SCALE GENOMIC DNA]</scope>
    <source>
        <strain evidence="4 5">CBS 4282</strain>
    </source>
</reference>
<dbReference type="EMBL" id="QKWK01000001">
    <property type="protein sequence ID" value="TXT15828.1"/>
    <property type="molecule type" value="Genomic_DNA"/>
</dbReference>
<dbReference type="InterPro" id="IPR008794">
    <property type="entry name" value="Pro_racemase_fam"/>
</dbReference>
<dbReference type="Pfam" id="PF05544">
    <property type="entry name" value="Pro_racemase"/>
    <property type="match status" value="1"/>
</dbReference>
<dbReference type="Proteomes" id="UP000473826">
    <property type="component" value="Unassembled WGS sequence"/>
</dbReference>
<proteinExistence type="inferred from homology"/>
<sequence>MSANVFDPIAFAVPRAAGDTAAASTFPSTPFWVPSHEYHTAGEPFRIVPPADNAIPPPDGRTVRQRRDAVAAPSHPVNTLRIALCQEPRGHADMYGGFITAPDDAGAHFGVLFWHKDGFSTACGHGTIALGFWAVARGVVSAPEGGDGTVDVRIDVPSGRVTARVRVVAGRPVSADFVNVPSYLIETDVEVALAERKLLVDIAWGGAAYAYVRAPDVGLTVEPANHDRFVVLGREVKAALGARGRWDGYELYGVSFVDDLGAGDGDAVRERNVVIYGDGNVDRSPTGSSTAARVALLVGRGRLDIGRGRLENQSIIATAFTGVAEAEAPRQTDFRAVVPRVTGHARLVGEARWYIDAEDETFPGFTFR</sequence>
<evidence type="ECO:0000256" key="2">
    <source>
        <dbReference type="ARBA" id="ARBA00007529"/>
    </source>
</evidence>
<evidence type="ECO:0000256" key="1">
    <source>
        <dbReference type="ARBA" id="ARBA00001148"/>
    </source>
</evidence>
<accession>A0A7D8V640</accession>
<name>A0A7D8V640_VANHU</name>
<dbReference type="OrthoDB" id="6409228at2759"/>
<comment type="caution">
    <text evidence="4">The sequence shown here is derived from an EMBL/GenBank/DDBJ whole genome shotgun (WGS) entry which is preliminary data.</text>
</comment>
<dbReference type="Gene3D" id="3.10.310.10">
    <property type="entry name" value="Diaminopimelate Epimerase, Chain A, domain 1"/>
    <property type="match status" value="2"/>
</dbReference>
<comment type="catalytic activity">
    <reaction evidence="1">
        <text>trans-3-hydroxy-L-proline = 1-pyrroline-2-carboxylate + H2O</text>
        <dbReference type="Rhea" id="RHEA:10320"/>
        <dbReference type="ChEBI" id="CHEBI:15377"/>
        <dbReference type="ChEBI" id="CHEBI:39785"/>
        <dbReference type="ChEBI" id="CHEBI:57938"/>
        <dbReference type="EC" id="4.2.1.77"/>
    </reaction>
</comment>
<dbReference type="GO" id="GO:0050346">
    <property type="term" value="F:trans-L-3-hydroxyproline dehydratase activity"/>
    <property type="evidence" value="ECO:0007669"/>
    <property type="project" value="UniProtKB-EC"/>
</dbReference>
<dbReference type="SUPFAM" id="SSF54506">
    <property type="entry name" value="Diaminopimelate epimerase-like"/>
    <property type="match status" value="1"/>
</dbReference>
<dbReference type="AlphaFoldDB" id="A0A7D8V640"/>
<evidence type="ECO:0000313" key="4">
    <source>
        <dbReference type="EMBL" id="TXT15828.1"/>
    </source>
</evidence>
<gene>
    <name evidence="4" type="ORF">VHUM_00331</name>
</gene>
<evidence type="ECO:0000313" key="5">
    <source>
        <dbReference type="Proteomes" id="UP000473826"/>
    </source>
</evidence>
<protein>
    <recommendedName>
        <fullName evidence="3">trans-L-3-hydroxyproline dehydratase</fullName>
        <ecNumber evidence="3">4.2.1.77</ecNumber>
    </recommendedName>
</protein>